<dbReference type="RefSeq" id="WP_104058001.1">
    <property type="nucleotide sequence ID" value="NZ_PREZ01000004.1"/>
</dbReference>
<gene>
    <name evidence="1" type="ORF">C4B60_10675</name>
</gene>
<keyword evidence="2" id="KW-1185">Reference proteome</keyword>
<organism evidence="1 2">
    <name type="scientific">Jeotgalibacillus proteolyticus</name>
    <dbReference type="NCBI Taxonomy" id="2082395"/>
    <lineage>
        <taxon>Bacteria</taxon>
        <taxon>Bacillati</taxon>
        <taxon>Bacillota</taxon>
        <taxon>Bacilli</taxon>
        <taxon>Bacillales</taxon>
        <taxon>Caryophanaceae</taxon>
        <taxon>Jeotgalibacillus</taxon>
    </lineage>
</organism>
<evidence type="ECO:0008006" key="3">
    <source>
        <dbReference type="Google" id="ProtNLM"/>
    </source>
</evidence>
<dbReference type="OrthoDB" id="2971439at2"/>
<dbReference type="EMBL" id="PREZ01000004">
    <property type="protein sequence ID" value="PPA70051.1"/>
    <property type="molecule type" value="Genomic_DNA"/>
</dbReference>
<sequence>MDIVVTIPKSEYHNDELESVHMKEEGLLQFWTLSKVPKRLAAGDRIYFVKNQQVESSMRVIDIKTDSSMQCETTGRTWSGKCQIVMDDLREEELLNVRGFQGFRYRWW</sequence>
<name>A0A2S5GAU9_9BACL</name>
<reference evidence="1 2" key="1">
    <citation type="submission" date="2018-02" db="EMBL/GenBank/DDBJ databases">
        <title>Jeotgalibacillus proteolyticum sp. nov. a protease producing bacterium isolated from ocean sediments of Laizhou Bay.</title>
        <authorList>
            <person name="Li Y."/>
        </authorList>
    </citation>
    <scope>NUCLEOTIDE SEQUENCE [LARGE SCALE GENOMIC DNA]</scope>
    <source>
        <strain evidence="1 2">22-7</strain>
    </source>
</reference>
<dbReference type="AlphaFoldDB" id="A0A2S5GAU9"/>
<protein>
    <recommendedName>
        <fullName evidence="3">DUF3850 domain-containing protein</fullName>
    </recommendedName>
</protein>
<comment type="caution">
    <text evidence="1">The sequence shown here is derived from an EMBL/GenBank/DDBJ whole genome shotgun (WGS) entry which is preliminary data.</text>
</comment>
<accession>A0A2S5GAU9</accession>
<proteinExistence type="predicted"/>
<dbReference type="Proteomes" id="UP000239047">
    <property type="component" value="Unassembled WGS sequence"/>
</dbReference>
<evidence type="ECO:0000313" key="1">
    <source>
        <dbReference type="EMBL" id="PPA70051.1"/>
    </source>
</evidence>
<evidence type="ECO:0000313" key="2">
    <source>
        <dbReference type="Proteomes" id="UP000239047"/>
    </source>
</evidence>